<dbReference type="AlphaFoldDB" id="A0A090E5V7"/>
<gene>
    <name evidence="1" type="ORF">MPL3356_490033</name>
</gene>
<organism evidence="1 2">
    <name type="scientific">Mesorhizobium plurifarium</name>
    <dbReference type="NCBI Taxonomy" id="69974"/>
    <lineage>
        <taxon>Bacteria</taxon>
        <taxon>Pseudomonadati</taxon>
        <taxon>Pseudomonadota</taxon>
        <taxon>Alphaproteobacteria</taxon>
        <taxon>Hyphomicrobiales</taxon>
        <taxon>Phyllobacteriaceae</taxon>
        <taxon>Mesorhizobium</taxon>
    </lineage>
</organism>
<protein>
    <submittedName>
        <fullName evidence="1">Uncharacterized protein</fullName>
    </submittedName>
</protein>
<dbReference type="Proteomes" id="UP000045285">
    <property type="component" value="Unassembled WGS sequence"/>
</dbReference>
<evidence type="ECO:0000313" key="2">
    <source>
        <dbReference type="Proteomes" id="UP000045285"/>
    </source>
</evidence>
<evidence type="ECO:0000313" key="1">
    <source>
        <dbReference type="EMBL" id="CDX24966.1"/>
    </source>
</evidence>
<name>A0A090E5V7_MESPL</name>
<proteinExistence type="predicted"/>
<keyword evidence="2" id="KW-1185">Reference proteome</keyword>
<accession>A0A090E5V7</accession>
<sequence length="65" mass="7224">MSIGILRLASGRAISILYLQKLWLKNNVGVTAVQWESTQVQCTVCLESGQAVLAVRFENLGRPHR</sequence>
<reference evidence="2" key="1">
    <citation type="submission" date="2014-08" db="EMBL/GenBank/DDBJ databases">
        <authorList>
            <person name="Moulin L."/>
        </authorList>
    </citation>
    <scope>NUCLEOTIDE SEQUENCE [LARGE SCALE GENOMIC DNA]</scope>
</reference>
<dbReference type="EMBL" id="CCMZ01000044">
    <property type="protein sequence ID" value="CDX24966.1"/>
    <property type="molecule type" value="Genomic_DNA"/>
</dbReference>